<comment type="caution">
    <text evidence="2">The sequence shown here is derived from an EMBL/GenBank/DDBJ whole genome shotgun (WGS) entry which is preliminary data.</text>
</comment>
<feature type="region of interest" description="Disordered" evidence="1">
    <location>
        <begin position="131"/>
        <end position="152"/>
    </location>
</feature>
<feature type="region of interest" description="Disordered" evidence="1">
    <location>
        <begin position="47"/>
        <end position="66"/>
    </location>
</feature>
<gene>
    <name evidence="2" type="ORF">PoB_005118800</name>
</gene>
<protein>
    <submittedName>
        <fullName evidence="2">Uncharacterized protein</fullName>
    </submittedName>
</protein>
<evidence type="ECO:0000256" key="1">
    <source>
        <dbReference type="SAM" id="MobiDB-lite"/>
    </source>
</evidence>
<sequence>MQAYQENVISIISSTGPRSRSLLVLTPGTMEGPPNQPSPYIWIKSQKLRSPHNPPRPFSADNSNQQKRFYSSSSVCKFTNRHMSRLPPKTEPCVSSEDGARRVKTATSDDLFQTGIEPAYIDHNGDLINPAQSTNSAQTKVRPKSSRTGWGVMLPPPPLDMSEEGDSHESVQELEDLDTRVAVNSVAKTSLIAVENNHSQKTQKGQIDDKVWAASEAHDLDGEQSSRPKSALAAAVDRAWPETPVSTLRAAAHINAPESSSQFSRAQTSKRYKMKGRRVVSAAPIRQYPQAPENMTSAHKLTPHKIRVATPSVSHRIYLPAEEEDSKEISSENKNVGRVRPITTAGAEAKRYVKK</sequence>
<keyword evidence="3" id="KW-1185">Reference proteome</keyword>
<feature type="region of interest" description="Disordered" evidence="1">
    <location>
        <begin position="318"/>
        <end position="355"/>
    </location>
</feature>
<dbReference type="Proteomes" id="UP000735302">
    <property type="component" value="Unassembled WGS sequence"/>
</dbReference>
<reference evidence="2 3" key="1">
    <citation type="journal article" date="2021" name="Elife">
        <title>Chloroplast acquisition without the gene transfer in kleptoplastic sea slugs, Plakobranchus ocellatus.</title>
        <authorList>
            <person name="Maeda T."/>
            <person name="Takahashi S."/>
            <person name="Yoshida T."/>
            <person name="Shimamura S."/>
            <person name="Takaki Y."/>
            <person name="Nagai Y."/>
            <person name="Toyoda A."/>
            <person name="Suzuki Y."/>
            <person name="Arimoto A."/>
            <person name="Ishii H."/>
            <person name="Satoh N."/>
            <person name="Nishiyama T."/>
            <person name="Hasebe M."/>
            <person name="Maruyama T."/>
            <person name="Minagawa J."/>
            <person name="Obokata J."/>
            <person name="Shigenobu S."/>
        </authorList>
    </citation>
    <scope>NUCLEOTIDE SEQUENCE [LARGE SCALE GENOMIC DNA]</scope>
</reference>
<evidence type="ECO:0000313" key="3">
    <source>
        <dbReference type="Proteomes" id="UP000735302"/>
    </source>
</evidence>
<accession>A0AAV4BYH4</accession>
<dbReference type="AlphaFoldDB" id="A0AAV4BYH4"/>
<name>A0AAV4BYH4_9GAST</name>
<organism evidence="2 3">
    <name type="scientific">Plakobranchus ocellatus</name>
    <dbReference type="NCBI Taxonomy" id="259542"/>
    <lineage>
        <taxon>Eukaryota</taxon>
        <taxon>Metazoa</taxon>
        <taxon>Spiralia</taxon>
        <taxon>Lophotrochozoa</taxon>
        <taxon>Mollusca</taxon>
        <taxon>Gastropoda</taxon>
        <taxon>Heterobranchia</taxon>
        <taxon>Euthyneura</taxon>
        <taxon>Panpulmonata</taxon>
        <taxon>Sacoglossa</taxon>
        <taxon>Placobranchoidea</taxon>
        <taxon>Plakobranchidae</taxon>
        <taxon>Plakobranchus</taxon>
    </lineage>
</organism>
<dbReference type="EMBL" id="BLXT01005617">
    <property type="protein sequence ID" value="GFO24683.1"/>
    <property type="molecule type" value="Genomic_DNA"/>
</dbReference>
<evidence type="ECO:0000313" key="2">
    <source>
        <dbReference type="EMBL" id="GFO24683.1"/>
    </source>
</evidence>
<proteinExistence type="predicted"/>